<dbReference type="PANTHER" id="PTHR43095:SF2">
    <property type="entry name" value="GLUCONOKINASE"/>
    <property type="match status" value="1"/>
</dbReference>
<dbReference type="Pfam" id="PF02782">
    <property type="entry name" value="FGGY_C"/>
    <property type="match status" value="1"/>
</dbReference>
<feature type="domain" description="Carbohydrate kinase FGGY C-terminal" evidence="5">
    <location>
        <begin position="241"/>
        <end position="426"/>
    </location>
</feature>
<dbReference type="InterPro" id="IPR018484">
    <property type="entry name" value="FGGY_N"/>
</dbReference>
<evidence type="ECO:0000313" key="6">
    <source>
        <dbReference type="EMBL" id="PWJ72220.1"/>
    </source>
</evidence>
<sequence length="496" mass="55597">MNICVLDIGTTSTRGIVYDEKMVMIGSHQVRTGPVYLDSVRVEQNPDIWEKAINEIFAVLRQNKVTYSAIVVTAQRSSVIPVDREGKALADAVMWQDKRTEAYCRSLDQYEDVVYARTGLRIRPIYAAPKMAWFMDNRKSIHKRVWKYMVIPDYIIYLLTGEAVTDHTYGNRTLLMDMEKGRWDEELLDIFHLDERYLCRLIEPGSLCGFTREGIPVYSAGGDQQCAALGLGVMKSGDAEITHGTGSFLMAGTDSPVYDSSRKISCNVSAVPGKYLLEASVMTTGILYDWFRENFYEGMPDYERINSDVIQSQPGAGGVIMLPHFQGSGSPDWNVDAKGIFFNLSLKTKRRDMARAVLEGIAVEVDRSIHRVEDLAGDIKYITVSGGLSALKEFNQLQADIYNKEIVSYGDSQATAAGAWISCSVSAGLYKSFEEAADIAAGSRQKNSFLPCRENRECYEAVKRRSNSLYSALKDHGIYSEFKEEENINGNQGRER</sequence>
<evidence type="ECO:0000259" key="5">
    <source>
        <dbReference type="Pfam" id="PF02782"/>
    </source>
</evidence>
<organism evidence="6 7">
    <name type="scientific">Murimonas intestini</name>
    <dbReference type="NCBI Taxonomy" id="1337051"/>
    <lineage>
        <taxon>Bacteria</taxon>
        <taxon>Bacillati</taxon>
        <taxon>Bacillota</taxon>
        <taxon>Clostridia</taxon>
        <taxon>Lachnospirales</taxon>
        <taxon>Lachnospiraceae</taxon>
        <taxon>Murimonas</taxon>
    </lineage>
</organism>
<dbReference type="GO" id="GO:0016301">
    <property type="term" value="F:kinase activity"/>
    <property type="evidence" value="ECO:0007669"/>
    <property type="project" value="UniProtKB-KW"/>
</dbReference>
<dbReference type="InterPro" id="IPR000577">
    <property type="entry name" value="Carb_kinase_FGGY"/>
</dbReference>
<dbReference type="Gene3D" id="3.30.420.40">
    <property type="match status" value="2"/>
</dbReference>
<dbReference type="InterPro" id="IPR018485">
    <property type="entry name" value="FGGY_C"/>
</dbReference>
<evidence type="ECO:0000256" key="3">
    <source>
        <dbReference type="ARBA" id="ARBA00022777"/>
    </source>
</evidence>
<evidence type="ECO:0000313" key="7">
    <source>
        <dbReference type="Proteomes" id="UP000245412"/>
    </source>
</evidence>
<dbReference type="PANTHER" id="PTHR43095">
    <property type="entry name" value="SUGAR KINASE"/>
    <property type="match status" value="1"/>
</dbReference>
<dbReference type="PIRSF" id="PIRSF000538">
    <property type="entry name" value="GlpK"/>
    <property type="match status" value="1"/>
</dbReference>
<dbReference type="GO" id="GO:0005975">
    <property type="term" value="P:carbohydrate metabolic process"/>
    <property type="evidence" value="ECO:0007669"/>
    <property type="project" value="InterPro"/>
</dbReference>
<dbReference type="CDD" id="cd07779">
    <property type="entry name" value="ASKHA_NBD_FGGY_YgcE-like"/>
    <property type="match status" value="1"/>
</dbReference>
<proteinExistence type="inferred from homology"/>
<evidence type="ECO:0000256" key="1">
    <source>
        <dbReference type="ARBA" id="ARBA00009156"/>
    </source>
</evidence>
<gene>
    <name evidence="6" type="ORF">C7383_12026</name>
</gene>
<dbReference type="Proteomes" id="UP000245412">
    <property type="component" value="Unassembled WGS sequence"/>
</dbReference>
<dbReference type="AlphaFoldDB" id="A0AB73SXV9"/>
<keyword evidence="2" id="KW-0808">Transferase</keyword>
<dbReference type="InterPro" id="IPR043129">
    <property type="entry name" value="ATPase_NBD"/>
</dbReference>
<evidence type="ECO:0000256" key="2">
    <source>
        <dbReference type="ARBA" id="ARBA00022679"/>
    </source>
</evidence>
<keyword evidence="7" id="KW-1185">Reference proteome</keyword>
<dbReference type="EMBL" id="QGGY01000020">
    <property type="protein sequence ID" value="PWJ72220.1"/>
    <property type="molecule type" value="Genomic_DNA"/>
</dbReference>
<reference evidence="6 7" key="1">
    <citation type="submission" date="2018-05" db="EMBL/GenBank/DDBJ databases">
        <authorList>
            <person name="Goeker M."/>
            <person name="Huntemann M."/>
            <person name="Clum A."/>
            <person name="Pillay M."/>
            <person name="Palaniappan K."/>
            <person name="Varghese N."/>
            <person name="Mikhailova N."/>
            <person name="Stamatis D."/>
            <person name="Reddy T."/>
            <person name="Daum C."/>
            <person name="Shapiro N."/>
            <person name="Ivanova N."/>
            <person name="Kyrpides N."/>
            <person name="Woyke T."/>
        </authorList>
    </citation>
    <scope>NUCLEOTIDE SEQUENCE [LARGE SCALE GENOMIC DNA]</scope>
    <source>
        <strain evidence="6 7">DSM 26524</strain>
    </source>
</reference>
<dbReference type="Pfam" id="PF00370">
    <property type="entry name" value="FGGY_N"/>
    <property type="match status" value="1"/>
</dbReference>
<comment type="caution">
    <text evidence="6">The sequence shown here is derived from an EMBL/GenBank/DDBJ whole genome shotgun (WGS) entry which is preliminary data.</text>
</comment>
<dbReference type="InterPro" id="IPR050406">
    <property type="entry name" value="FGGY_Carb_Kinase"/>
</dbReference>
<protein>
    <submittedName>
        <fullName evidence="6">Xylulokinase/glycerol kinase</fullName>
    </submittedName>
</protein>
<dbReference type="RefSeq" id="WP_109748605.1">
    <property type="nucleotide sequence ID" value="NZ_JANKBI010000021.1"/>
</dbReference>
<keyword evidence="3" id="KW-0418">Kinase</keyword>
<dbReference type="SUPFAM" id="SSF53067">
    <property type="entry name" value="Actin-like ATPase domain"/>
    <property type="match status" value="2"/>
</dbReference>
<evidence type="ECO:0000259" key="4">
    <source>
        <dbReference type="Pfam" id="PF00370"/>
    </source>
</evidence>
<name>A0AB73SXV9_9FIRM</name>
<accession>A0AB73SXV9</accession>
<feature type="domain" description="Carbohydrate kinase FGGY N-terminal" evidence="4">
    <location>
        <begin position="4"/>
        <end position="230"/>
    </location>
</feature>
<comment type="similarity">
    <text evidence="1">Belongs to the FGGY kinase family.</text>
</comment>